<name>A9VVV7_BACMK</name>
<geneLocation type="plasmid" evidence="2 3">
    <name>pBWB404</name>
</geneLocation>
<dbReference type="Proteomes" id="UP000002154">
    <property type="component" value="Plasmid pBWB404"/>
</dbReference>
<protein>
    <recommendedName>
        <fullName evidence="1">DUF6973 domain-containing protein</fullName>
    </recommendedName>
</protein>
<proteinExistence type="predicted"/>
<evidence type="ECO:0000313" key="3">
    <source>
        <dbReference type="Proteomes" id="UP000002154"/>
    </source>
</evidence>
<gene>
    <name evidence="2" type="ordered locus">BcerKBAB4_5871</name>
</gene>
<keyword evidence="2" id="KW-0614">Plasmid</keyword>
<sequence length="159" mass="17532">MFTGGNSKSYAEETDVAAEKFNMPAFEQLMNEIEQGIIKNETQGLERFEELEKTVPNENNKNDIVLYSWNVETALKNAKEAAACSKVIGTYKCGVAGVSSRTALSTARSYYAGESLSDGLGDAFRHSYWNALMSREIGVAMQVCGDLPEYLTGWSNDMI</sequence>
<dbReference type="EMBL" id="CP000907">
    <property type="protein sequence ID" value="ABY46922.1"/>
    <property type="molecule type" value="Genomic_DNA"/>
</dbReference>
<dbReference type="InterPro" id="IPR054246">
    <property type="entry name" value="DUF6973"/>
</dbReference>
<organism evidence="2 3">
    <name type="scientific">Bacillus mycoides (strain KBAB4)</name>
    <name type="common">Bacillus weihenstephanensis</name>
    <dbReference type="NCBI Taxonomy" id="315730"/>
    <lineage>
        <taxon>Bacteria</taxon>
        <taxon>Bacillati</taxon>
        <taxon>Bacillota</taxon>
        <taxon>Bacilli</taxon>
        <taxon>Bacillales</taxon>
        <taxon>Bacillaceae</taxon>
        <taxon>Bacillus</taxon>
        <taxon>Bacillus cereus group</taxon>
    </lineage>
</organism>
<dbReference type="KEGG" id="bwe:BcerKBAB4_5871"/>
<reference evidence="2 3" key="1">
    <citation type="journal article" date="2008" name="Chem. Biol. Interact.">
        <title>Extending the Bacillus cereus group genomics to putative food-borne pathogens of different toxicity.</title>
        <authorList>
            <person name="Lapidus A."/>
            <person name="Goltsman E."/>
            <person name="Auger S."/>
            <person name="Galleron N."/>
            <person name="Segurens B."/>
            <person name="Dossat C."/>
            <person name="Land M.L."/>
            <person name="Broussolle V."/>
            <person name="Brillard J."/>
            <person name="Guinebretiere M.H."/>
            <person name="Sanchis V."/>
            <person name="Nguen-The C."/>
            <person name="Lereclus D."/>
            <person name="Richardson P."/>
            <person name="Wincker P."/>
            <person name="Weissenbach J."/>
            <person name="Ehrlich S.D."/>
            <person name="Sorokin A."/>
        </authorList>
    </citation>
    <scope>NUCLEOTIDE SEQUENCE [LARGE SCALE GENOMIC DNA]</scope>
    <source>
        <strain evidence="3">KBAB4</strain>
        <plasmid evidence="2 3">pBWB404</plasmid>
    </source>
</reference>
<dbReference type="HOGENOM" id="CLU_1657367_0_0_9"/>
<dbReference type="Pfam" id="PF22322">
    <property type="entry name" value="DUF6973"/>
    <property type="match status" value="1"/>
</dbReference>
<evidence type="ECO:0000313" key="2">
    <source>
        <dbReference type="EMBL" id="ABY46922.1"/>
    </source>
</evidence>
<accession>A9VVV7</accession>
<feature type="domain" description="DUF6973" evidence="1">
    <location>
        <begin position="100"/>
        <end position="136"/>
    </location>
</feature>
<dbReference type="AlphaFoldDB" id="A9VVV7"/>
<evidence type="ECO:0000259" key="1">
    <source>
        <dbReference type="Pfam" id="PF22322"/>
    </source>
</evidence>